<feature type="transmembrane region" description="Helical" evidence="1">
    <location>
        <begin position="46"/>
        <end position="74"/>
    </location>
</feature>
<keyword evidence="1" id="KW-0472">Membrane</keyword>
<keyword evidence="1" id="KW-1133">Transmembrane helix</keyword>
<comment type="caution">
    <text evidence="2">The sequence shown here is derived from an EMBL/GenBank/DDBJ whole genome shotgun (WGS) entry which is preliminary data.</text>
</comment>
<evidence type="ECO:0000313" key="3">
    <source>
        <dbReference type="Proteomes" id="UP000236291"/>
    </source>
</evidence>
<evidence type="ECO:0000313" key="2">
    <source>
        <dbReference type="EMBL" id="PNX63896.1"/>
    </source>
</evidence>
<organism evidence="2 3">
    <name type="scientific">Trifolium pratense</name>
    <name type="common">Red clover</name>
    <dbReference type="NCBI Taxonomy" id="57577"/>
    <lineage>
        <taxon>Eukaryota</taxon>
        <taxon>Viridiplantae</taxon>
        <taxon>Streptophyta</taxon>
        <taxon>Embryophyta</taxon>
        <taxon>Tracheophyta</taxon>
        <taxon>Spermatophyta</taxon>
        <taxon>Magnoliopsida</taxon>
        <taxon>eudicotyledons</taxon>
        <taxon>Gunneridae</taxon>
        <taxon>Pentapetalae</taxon>
        <taxon>rosids</taxon>
        <taxon>fabids</taxon>
        <taxon>Fabales</taxon>
        <taxon>Fabaceae</taxon>
        <taxon>Papilionoideae</taxon>
        <taxon>50 kb inversion clade</taxon>
        <taxon>NPAAA clade</taxon>
        <taxon>Hologalegina</taxon>
        <taxon>IRL clade</taxon>
        <taxon>Trifolieae</taxon>
        <taxon>Trifolium</taxon>
    </lineage>
</organism>
<evidence type="ECO:0000256" key="1">
    <source>
        <dbReference type="SAM" id="Phobius"/>
    </source>
</evidence>
<dbReference type="EMBL" id="ASHM01091678">
    <property type="protein sequence ID" value="PNX63896.1"/>
    <property type="molecule type" value="Genomic_DNA"/>
</dbReference>
<keyword evidence="1" id="KW-0812">Transmembrane</keyword>
<feature type="non-terminal residue" evidence="2">
    <location>
        <position position="179"/>
    </location>
</feature>
<protein>
    <submittedName>
        <fullName evidence="2">Uncharacterized protein</fullName>
    </submittedName>
</protein>
<dbReference type="PANTHER" id="PTHR34289">
    <property type="entry name" value="PROTEIN, PUTATIVE (DUF819)-RELATED"/>
    <property type="match status" value="1"/>
</dbReference>
<sequence>MEIAVATVIGTLVAFLLVPMRSLGPDNWRIAAALMGSYIGRQSHGLFASVLAAGVATGNVICAVYFMVLLALASKIPAETAPPTTDNAMHMKSENEGGTLPGVTAIILISPLIPAGHTVALVLMQVFLVVVGASGSKLFKLDLKLLLLASNANIGGPTTACGMAKAKGWESLVVPGILT</sequence>
<proteinExistence type="predicted"/>
<accession>A0A2K3KC78</accession>
<dbReference type="InterPro" id="IPR008537">
    <property type="entry name" value="DUF819"/>
</dbReference>
<feature type="transmembrane region" description="Helical" evidence="1">
    <location>
        <begin position="119"/>
        <end position="139"/>
    </location>
</feature>
<reference evidence="2 3" key="1">
    <citation type="journal article" date="2014" name="Am. J. Bot.">
        <title>Genome assembly and annotation for red clover (Trifolium pratense; Fabaceae).</title>
        <authorList>
            <person name="Istvanek J."/>
            <person name="Jaros M."/>
            <person name="Krenek A."/>
            <person name="Repkova J."/>
        </authorList>
    </citation>
    <scope>NUCLEOTIDE SEQUENCE [LARGE SCALE GENOMIC DNA]</scope>
    <source>
        <strain evidence="3">cv. Tatra</strain>
        <tissue evidence="2">Young leaves</tissue>
    </source>
</reference>
<gene>
    <name evidence="2" type="ORF">L195_g053744</name>
</gene>
<dbReference type="Proteomes" id="UP000236291">
    <property type="component" value="Unassembled WGS sequence"/>
</dbReference>
<dbReference type="Pfam" id="PF05684">
    <property type="entry name" value="DUF819"/>
    <property type="match status" value="2"/>
</dbReference>
<dbReference type="AlphaFoldDB" id="A0A2K3KC78"/>
<name>A0A2K3KC78_TRIPR</name>
<reference evidence="2 3" key="2">
    <citation type="journal article" date="2017" name="Front. Plant Sci.">
        <title>Gene Classification and Mining of Molecular Markers Useful in Red Clover (Trifolium pratense) Breeding.</title>
        <authorList>
            <person name="Istvanek J."/>
            <person name="Dluhosova J."/>
            <person name="Dluhos P."/>
            <person name="Patkova L."/>
            <person name="Nedelnik J."/>
            <person name="Repkova J."/>
        </authorList>
    </citation>
    <scope>NUCLEOTIDE SEQUENCE [LARGE SCALE GENOMIC DNA]</scope>
    <source>
        <strain evidence="3">cv. Tatra</strain>
        <tissue evidence="2">Young leaves</tissue>
    </source>
</reference>
<dbReference type="PANTHER" id="PTHR34289:SF5">
    <property type="entry name" value="KERATIN-ASSOCIATED PROTEIN (DUF819)"/>
    <property type="match status" value="1"/>
</dbReference>
<dbReference type="ExpressionAtlas" id="A0A2K3KC78">
    <property type="expression patterns" value="baseline"/>
</dbReference>